<feature type="compositionally biased region" description="Polar residues" evidence="1">
    <location>
        <begin position="792"/>
        <end position="812"/>
    </location>
</feature>
<dbReference type="FunCoup" id="C4R604">
    <property type="interactions" value="97"/>
</dbReference>
<evidence type="ECO:0000313" key="3">
    <source>
        <dbReference type="EMBL" id="CAY70990.1"/>
    </source>
</evidence>
<dbReference type="AlphaFoldDB" id="C4R604"/>
<feature type="compositionally biased region" description="Low complexity" evidence="1">
    <location>
        <begin position="720"/>
        <end position="738"/>
    </location>
</feature>
<feature type="region of interest" description="Disordered" evidence="1">
    <location>
        <begin position="566"/>
        <end position="604"/>
    </location>
</feature>
<dbReference type="PANTHER" id="PTHR11188">
    <property type="entry name" value="ARRESTIN DOMAIN CONTAINING PROTEIN"/>
    <property type="match status" value="1"/>
</dbReference>
<dbReference type="InterPro" id="IPR050357">
    <property type="entry name" value="Arrestin_domain-protein"/>
</dbReference>
<sequence>MPRRKVSKQTTLFDIRIRSCENDVILLKGSHEDAASALLSGVIVLSVLEPMPIKKLSLRLVATLRFRWKETYATASGHATKENKYKKIVFEFCWDDLNISEYFKDLYDIYMHKDKSYSDSVPAGQSGSAVSLTGLTTGRISKSNNSSSSSLKSLSNTVRAKSKSSTSLQTLANLSSTKTESHTLGQGNYEIPFSTVLPGDIPESLEGAPGASLVYELEANLERSRFVSNIFARKHLRVIRTMNSDAAELTETVAVDNTWPNKVDYCVSIPNRAMAIGSVNPLEIILVPLSKGLRLGNISLTVIEQYNYKTATGSQTGERIVSEKHMKKPSKTADGKNIWQLEPDINGVFFQNEEFLFSTEKWEIRTTLPLENSLDKCSPDSDIAGSVKIRHKLKFNIGLLNSDGHISELRGTLPVILFISPFVPVIAAKIGDPSVEGKNNRPPAPAHTRSGSDTVLFRSRGESGANTPLHENPPVKTNTIDLMAPPNYENHVFDVPVDNYGTPLASPGTSGTTSPRIINAGANGNSTTPSTQAHSRASSYFALNISPNSSSINASDQLVRQLRALNTRRGSQESEPSNAESKLNRNKPIFTLSDGEDEDDENRDARDSLVFDSQGSTPHINQLDSLEFSTGTLRVPKSPILDFATPGILSPIQHLSRANSKDNISSTLDWDDNLLSRVPSYETAVKNEVMDEPTPVYVPPSSSSGINMEQLNRRLKIAQSSQDRNSIDSNQSSSRSYSALRLPLRSPTLESHTSIMDLAKSRGSSNGNSPAISRNQSSLNLTKRNMGANDKLNWSSNPLDEGSDTSSSSQLKINLPPSAYIAHLPSSNPSGTASQSETPSRPISRPSLGTRTSSFLHIGRSFSHASLSNHSDPSSSTASLSLLSKKDKKVSKK</sequence>
<feature type="domain" description="Arrestin C-terminal-like" evidence="2">
    <location>
        <begin position="259"/>
        <end position="422"/>
    </location>
</feature>
<dbReference type="PANTHER" id="PTHR11188:SF17">
    <property type="entry name" value="FI21816P1"/>
    <property type="match status" value="1"/>
</dbReference>
<dbReference type="GO" id="GO:0070086">
    <property type="term" value="P:ubiquitin-dependent endocytosis"/>
    <property type="evidence" value="ECO:0007669"/>
    <property type="project" value="TreeGrafter"/>
</dbReference>
<dbReference type="Pfam" id="PF00339">
    <property type="entry name" value="Arrestin_N"/>
    <property type="match status" value="1"/>
</dbReference>
<dbReference type="EMBL" id="FN392321">
    <property type="protein sequence ID" value="CAY70990.1"/>
    <property type="molecule type" value="Genomic_DNA"/>
</dbReference>
<name>C4R604_KOMPG</name>
<protein>
    <submittedName>
        <fullName evidence="3">Membrane protein</fullName>
    </submittedName>
</protein>
<feature type="region of interest" description="Disordered" evidence="1">
    <location>
        <begin position="759"/>
        <end position="893"/>
    </location>
</feature>
<dbReference type="InterPro" id="IPR011021">
    <property type="entry name" value="Arrestin-like_N"/>
</dbReference>
<dbReference type="HOGENOM" id="CLU_018982_1_0_1"/>
<dbReference type="InterPro" id="IPR014756">
    <property type="entry name" value="Ig_E-set"/>
</dbReference>
<dbReference type="GeneID" id="8200282"/>
<reference evidence="3 4" key="1">
    <citation type="journal article" date="2009" name="Nat. Biotechnol.">
        <title>Genome sequence of the recombinant protein production host Pichia pastoris.</title>
        <authorList>
            <person name="De Schutter K."/>
            <person name="Lin Y.C."/>
            <person name="Tiels P."/>
            <person name="Van Hecke A."/>
            <person name="Glinka S."/>
            <person name="Weber-Lehmann J."/>
            <person name="Rouze P."/>
            <person name="Van de Peer Y."/>
            <person name="Callewaert N."/>
        </authorList>
    </citation>
    <scope>NUCLEOTIDE SEQUENCE [LARGE SCALE GENOMIC DNA]</scope>
    <source>
        <strain evidence="4">GS115 / ATCC 20864</strain>
    </source>
</reference>
<feature type="compositionally biased region" description="Polar residues" evidence="1">
    <location>
        <begin position="863"/>
        <end position="873"/>
    </location>
</feature>
<accession>C4R604</accession>
<dbReference type="Gene3D" id="2.60.40.640">
    <property type="match status" value="1"/>
</dbReference>
<dbReference type="InterPro" id="IPR014752">
    <property type="entry name" value="Arrestin-like_C"/>
</dbReference>
<dbReference type="Pfam" id="PF02752">
    <property type="entry name" value="Arrestin_C"/>
    <property type="match status" value="1"/>
</dbReference>
<evidence type="ECO:0000256" key="1">
    <source>
        <dbReference type="SAM" id="MobiDB-lite"/>
    </source>
</evidence>
<dbReference type="SMART" id="SM01017">
    <property type="entry name" value="Arrestin_C"/>
    <property type="match status" value="1"/>
</dbReference>
<feature type="compositionally biased region" description="Polar residues" evidence="1">
    <location>
        <begin position="507"/>
        <end position="533"/>
    </location>
</feature>
<keyword evidence="4" id="KW-1185">Reference proteome</keyword>
<feature type="compositionally biased region" description="Low complexity" evidence="1">
    <location>
        <begin position="874"/>
        <end position="883"/>
    </location>
</feature>
<proteinExistence type="predicted"/>
<dbReference type="KEGG" id="ppa:PAS_chr3_0930"/>
<dbReference type="OrthoDB" id="2333384at2759"/>
<dbReference type="GO" id="GO:0030674">
    <property type="term" value="F:protein-macromolecule adaptor activity"/>
    <property type="evidence" value="ECO:0007669"/>
    <property type="project" value="TreeGrafter"/>
</dbReference>
<dbReference type="RefSeq" id="XP_002493169.1">
    <property type="nucleotide sequence ID" value="XM_002493124.1"/>
</dbReference>
<dbReference type="GO" id="GO:0005886">
    <property type="term" value="C:plasma membrane"/>
    <property type="evidence" value="ECO:0007669"/>
    <property type="project" value="TreeGrafter"/>
</dbReference>
<organism evidence="3 4">
    <name type="scientific">Komagataella phaffii (strain GS115 / ATCC 20864)</name>
    <name type="common">Yeast</name>
    <name type="synonym">Pichia pastoris</name>
    <dbReference type="NCBI Taxonomy" id="644223"/>
    <lineage>
        <taxon>Eukaryota</taxon>
        <taxon>Fungi</taxon>
        <taxon>Dikarya</taxon>
        <taxon>Ascomycota</taxon>
        <taxon>Saccharomycotina</taxon>
        <taxon>Pichiomycetes</taxon>
        <taxon>Pichiales</taxon>
        <taxon>Pichiaceae</taxon>
        <taxon>Komagataella</taxon>
    </lineage>
</organism>
<dbReference type="GO" id="GO:0005829">
    <property type="term" value="C:cytosol"/>
    <property type="evidence" value="ECO:0007669"/>
    <property type="project" value="TreeGrafter"/>
</dbReference>
<dbReference type="SUPFAM" id="SSF81296">
    <property type="entry name" value="E set domains"/>
    <property type="match status" value="1"/>
</dbReference>
<evidence type="ECO:0000313" key="4">
    <source>
        <dbReference type="Proteomes" id="UP000000314"/>
    </source>
</evidence>
<dbReference type="Proteomes" id="UP000000314">
    <property type="component" value="Chromosome 3"/>
</dbReference>
<feature type="region of interest" description="Disordered" evidence="1">
    <location>
        <begin position="432"/>
        <end position="480"/>
    </location>
</feature>
<feature type="compositionally biased region" description="Polar residues" evidence="1">
    <location>
        <begin position="825"/>
        <end position="855"/>
    </location>
</feature>
<feature type="compositionally biased region" description="Polar residues" evidence="1">
    <location>
        <begin position="762"/>
        <end position="783"/>
    </location>
</feature>
<dbReference type="GO" id="GO:0031625">
    <property type="term" value="F:ubiquitin protein ligase binding"/>
    <property type="evidence" value="ECO:0007669"/>
    <property type="project" value="TreeGrafter"/>
</dbReference>
<dbReference type="InterPro" id="IPR011022">
    <property type="entry name" value="Arrestin_C-like"/>
</dbReference>
<feature type="region of interest" description="Disordered" evidence="1">
    <location>
        <begin position="718"/>
        <end position="740"/>
    </location>
</feature>
<dbReference type="InParanoid" id="C4R604"/>
<gene>
    <name evidence="3" type="ordered locus">PAS_chr3_0930</name>
</gene>
<evidence type="ECO:0000259" key="2">
    <source>
        <dbReference type="SMART" id="SM01017"/>
    </source>
</evidence>
<dbReference type="eggNOG" id="KOG3780">
    <property type="taxonomic scope" value="Eukaryota"/>
</dbReference>
<feature type="region of interest" description="Disordered" evidence="1">
    <location>
        <begin position="504"/>
        <end position="533"/>
    </location>
</feature>